<dbReference type="InterPro" id="IPR024449">
    <property type="entry name" value="Anti-sigma_RsgI_N"/>
</dbReference>
<evidence type="ECO:0000256" key="4">
    <source>
        <dbReference type="ARBA" id="ARBA00022989"/>
    </source>
</evidence>
<feature type="compositionally biased region" description="Basic and acidic residues" evidence="6">
    <location>
        <begin position="233"/>
        <end position="245"/>
    </location>
</feature>
<evidence type="ECO:0000256" key="5">
    <source>
        <dbReference type="ARBA" id="ARBA00023136"/>
    </source>
</evidence>
<evidence type="ECO:0000313" key="9">
    <source>
        <dbReference type="EMBL" id="AKA68589.1"/>
    </source>
</evidence>
<keyword evidence="4 7" id="KW-1133">Transmembrane helix</keyword>
<evidence type="ECO:0000256" key="6">
    <source>
        <dbReference type="SAM" id="MobiDB-lite"/>
    </source>
</evidence>
<evidence type="ECO:0000256" key="7">
    <source>
        <dbReference type="SAM" id="Phobius"/>
    </source>
</evidence>
<keyword evidence="10" id="KW-1185">Reference proteome</keyword>
<dbReference type="GO" id="GO:0005886">
    <property type="term" value="C:plasma membrane"/>
    <property type="evidence" value="ECO:0007669"/>
    <property type="project" value="UniProtKB-SubCell"/>
</dbReference>
<evidence type="ECO:0000313" key="10">
    <source>
        <dbReference type="Proteomes" id="UP000033115"/>
    </source>
</evidence>
<feature type="compositionally biased region" description="Basic and acidic residues" evidence="6">
    <location>
        <begin position="256"/>
        <end position="299"/>
    </location>
</feature>
<dbReference type="AlphaFoldDB" id="A0A0E3JZS0"/>
<organism evidence="9 10">
    <name type="scientific">Clostridium scatologenes</name>
    <dbReference type="NCBI Taxonomy" id="1548"/>
    <lineage>
        <taxon>Bacteria</taxon>
        <taxon>Bacillati</taxon>
        <taxon>Bacillota</taxon>
        <taxon>Clostridia</taxon>
        <taxon>Eubacteriales</taxon>
        <taxon>Clostridiaceae</taxon>
        <taxon>Clostridium</taxon>
    </lineage>
</organism>
<dbReference type="InterPro" id="IPR055431">
    <property type="entry name" value="RsgI_M"/>
</dbReference>
<dbReference type="STRING" id="1548.CSCA_1464"/>
<feature type="transmembrane region" description="Helical" evidence="7">
    <location>
        <begin position="57"/>
        <end position="80"/>
    </location>
</feature>
<dbReference type="Pfam" id="PF23750">
    <property type="entry name" value="RsgI_M"/>
    <property type="match status" value="1"/>
</dbReference>
<dbReference type="Proteomes" id="UP000033115">
    <property type="component" value="Chromosome"/>
</dbReference>
<evidence type="ECO:0000259" key="8">
    <source>
        <dbReference type="PROSITE" id="PS51849"/>
    </source>
</evidence>
<evidence type="ECO:0000256" key="3">
    <source>
        <dbReference type="ARBA" id="ARBA00022692"/>
    </source>
</evidence>
<proteinExistence type="predicted"/>
<accession>A0A0E3JZS0</accession>
<reference evidence="9 10" key="1">
    <citation type="journal article" date="2015" name="J. Biotechnol.">
        <title>Complete genome sequence of a malodorant-producing acetogen, Clostridium scatologenes ATCC 25775(T).</title>
        <authorList>
            <person name="Zhu Z."/>
            <person name="Guo T."/>
            <person name="Zheng H."/>
            <person name="Song T."/>
            <person name="Ouyang P."/>
            <person name="Xie J."/>
        </authorList>
    </citation>
    <scope>NUCLEOTIDE SEQUENCE [LARGE SCALE GENOMIC DNA]</scope>
    <source>
        <strain evidence="9 10">ATCC 25775</strain>
    </source>
</reference>
<dbReference type="PROSITE" id="PS51849">
    <property type="entry name" value="RSGI_N"/>
    <property type="match status" value="1"/>
</dbReference>
<dbReference type="EMBL" id="CP009933">
    <property type="protein sequence ID" value="AKA68589.1"/>
    <property type="molecule type" value="Genomic_DNA"/>
</dbReference>
<keyword evidence="5 7" id="KW-0472">Membrane</keyword>
<feature type="compositionally biased region" description="Low complexity" evidence="6">
    <location>
        <begin position="213"/>
        <end position="228"/>
    </location>
</feature>
<evidence type="ECO:0000256" key="2">
    <source>
        <dbReference type="ARBA" id="ARBA00022475"/>
    </source>
</evidence>
<feature type="domain" description="RsgI N-terminal anti-sigma" evidence="8">
    <location>
        <begin position="4"/>
        <end position="54"/>
    </location>
</feature>
<sequence length="299" mass="33906">MESKKGIVISVEKKFVSILTCDGEFLNVYIDKERNIPNIGEEYEGLFTKKGTLSSNLFKYVAACLIFFMILSGGSAYAYYTPVSTIVVNITASLEMKLNRWDRVIDVKALNEDGVKLLKEINIKNNVADKALMEILERSEKDKFINEEYTKENKIVTLNIEGKKDVDLSGFKKEIDKEKLNLRIDKNGTVIFNKTNSDKNYNTEDKNVKEPSNGEGNTNNNLINSESTVNNDKNIKDSDTNKKNIEGNNKAVPNKDNLKKSNENTNVKENEKNSNSSSEKKTNSKENTMNKDKKNKEKN</sequence>
<name>A0A0E3JZS0_CLOSL</name>
<dbReference type="Pfam" id="PF12791">
    <property type="entry name" value="RsgI_N"/>
    <property type="match status" value="1"/>
</dbReference>
<comment type="subcellular location">
    <subcellularLocation>
        <location evidence="1">Cell membrane</location>
        <topology evidence="1">Single-pass membrane protein</topology>
    </subcellularLocation>
</comment>
<feature type="region of interest" description="Disordered" evidence="6">
    <location>
        <begin position="192"/>
        <end position="299"/>
    </location>
</feature>
<evidence type="ECO:0000256" key="1">
    <source>
        <dbReference type="ARBA" id="ARBA00004162"/>
    </source>
</evidence>
<gene>
    <name evidence="9" type="ORF">CSCA_1464</name>
</gene>
<keyword evidence="2" id="KW-1003">Cell membrane</keyword>
<protein>
    <recommendedName>
        <fullName evidence="8">RsgI N-terminal anti-sigma domain-containing protein</fullName>
    </recommendedName>
</protein>
<keyword evidence="3 7" id="KW-0812">Transmembrane</keyword>
<dbReference type="KEGG" id="csq:CSCA_1464"/>
<dbReference type="RefSeq" id="WP_029160013.1">
    <property type="nucleotide sequence ID" value="NZ_CP009933.1"/>
</dbReference>
<dbReference type="HOGENOM" id="CLU_929713_0_0_9"/>